<dbReference type="OrthoDB" id="5515732at2"/>
<dbReference type="KEGG" id="tes:BW730_01010"/>
<evidence type="ECO:0000259" key="1">
    <source>
        <dbReference type="Pfam" id="PF21831"/>
    </source>
</evidence>
<dbReference type="InterPro" id="IPR054186">
    <property type="entry name" value="DUF6891"/>
</dbReference>
<dbReference type="STRING" id="1332264.BW730_01010"/>
<dbReference type="RefSeq" id="WP_077684683.1">
    <property type="nucleotide sequence ID" value="NZ_CP019606.1"/>
</dbReference>
<feature type="domain" description="DUF6891" evidence="1">
    <location>
        <begin position="23"/>
        <end position="220"/>
    </location>
</feature>
<protein>
    <recommendedName>
        <fullName evidence="1">DUF6891 domain-containing protein</fullName>
    </recommendedName>
</protein>
<accession>A0A1Q2CJT9</accession>
<dbReference type="AlphaFoldDB" id="A0A1Q2CJT9"/>
<dbReference type="Pfam" id="PF21831">
    <property type="entry name" value="DUF6891"/>
    <property type="match status" value="1"/>
</dbReference>
<proteinExistence type="predicted"/>
<keyword evidence="3" id="KW-1185">Reference proteome</keyword>
<reference evidence="3" key="1">
    <citation type="submission" date="2017-02" db="EMBL/GenBank/DDBJ databases">
        <title>Tessaracoccus aquaemaris sp. nov., isolated from the intestine of a Korean rockfish, Sebastes schlegelii, in a marine aquaculture pond.</title>
        <authorList>
            <person name="Tak E.J."/>
            <person name="Bae J.-W."/>
        </authorList>
    </citation>
    <scope>NUCLEOTIDE SEQUENCE [LARGE SCALE GENOMIC DNA]</scope>
    <source>
        <strain evidence="3">NSG39</strain>
    </source>
</reference>
<dbReference type="EMBL" id="CP019606">
    <property type="protein sequence ID" value="AQP46353.1"/>
    <property type="molecule type" value="Genomic_DNA"/>
</dbReference>
<sequence length="227" mass="25822">MTHPWNVPFDGYAAPADWNLDAEESREVERIVWGTVLRGETEIDSYLWRLEDYLVSEDHPDQGGLTEDQVEAFVSDVVARRREQQADLGGAPTSALSEAFEELAGIGILGREDFTCCGTCLSAEIFDERDESRTWRGYLAYHQQDTDSIASSGTTYLNYGTFLDAYIPFEEWEPMSDADKESMYERTTVELMREAIPVLERHGVEVVWDGDLATRILLRNVERFSSV</sequence>
<gene>
    <name evidence="2" type="ORF">BW730_01010</name>
</gene>
<evidence type="ECO:0000313" key="2">
    <source>
        <dbReference type="EMBL" id="AQP46353.1"/>
    </source>
</evidence>
<name>A0A1Q2CJT9_9ACTN</name>
<dbReference type="Proteomes" id="UP000188145">
    <property type="component" value="Chromosome"/>
</dbReference>
<evidence type="ECO:0000313" key="3">
    <source>
        <dbReference type="Proteomes" id="UP000188145"/>
    </source>
</evidence>
<organism evidence="2 3">
    <name type="scientific">Tessaracoccus aquimaris</name>
    <dbReference type="NCBI Taxonomy" id="1332264"/>
    <lineage>
        <taxon>Bacteria</taxon>
        <taxon>Bacillati</taxon>
        <taxon>Actinomycetota</taxon>
        <taxon>Actinomycetes</taxon>
        <taxon>Propionibacteriales</taxon>
        <taxon>Propionibacteriaceae</taxon>
        <taxon>Tessaracoccus</taxon>
    </lineage>
</organism>